<organism evidence="1 2">
    <name type="scientific">Peronosclerospora sorghi</name>
    <dbReference type="NCBI Taxonomy" id="230839"/>
    <lineage>
        <taxon>Eukaryota</taxon>
        <taxon>Sar</taxon>
        <taxon>Stramenopiles</taxon>
        <taxon>Oomycota</taxon>
        <taxon>Peronosporomycetes</taxon>
        <taxon>Peronosporales</taxon>
        <taxon>Peronosporaceae</taxon>
        <taxon>Peronosclerospora</taxon>
    </lineage>
</organism>
<gene>
    <name evidence="1" type="ORF">PsorP6_006262</name>
</gene>
<dbReference type="Proteomes" id="UP001163321">
    <property type="component" value="Chromosome 4"/>
</dbReference>
<keyword evidence="2" id="KW-1185">Reference proteome</keyword>
<reference evidence="1 2" key="1">
    <citation type="journal article" date="2022" name="bioRxiv">
        <title>The genome of the oomycete Peronosclerospora sorghi, a cosmopolitan pathogen of maize and sorghum, is inflated with dispersed pseudogenes.</title>
        <authorList>
            <person name="Fletcher K."/>
            <person name="Martin F."/>
            <person name="Isakeit T."/>
            <person name="Cavanaugh K."/>
            <person name="Magill C."/>
            <person name="Michelmore R."/>
        </authorList>
    </citation>
    <scope>NUCLEOTIDE SEQUENCE [LARGE SCALE GENOMIC DNA]</scope>
    <source>
        <strain evidence="1">P6</strain>
    </source>
</reference>
<comment type="caution">
    <text evidence="1">The sequence shown here is derived from an EMBL/GenBank/DDBJ whole genome shotgun (WGS) entry which is preliminary data.</text>
</comment>
<evidence type="ECO:0000313" key="2">
    <source>
        <dbReference type="Proteomes" id="UP001163321"/>
    </source>
</evidence>
<accession>A0ACC0W0T0</accession>
<evidence type="ECO:0000313" key="1">
    <source>
        <dbReference type="EMBL" id="KAI9912383.1"/>
    </source>
</evidence>
<name>A0ACC0W0T0_9STRA</name>
<proteinExistence type="predicted"/>
<dbReference type="EMBL" id="CM047583">
    <property type="protein sequence ID" value="KAI9912383.1"/>
    <property type="molecule type" value="Genomic_DNA"/>
</dbReference>
<sequence>MRCDGLKTKIQTLIHKRIQEAYREYRVAYASELTMEVIAQIKWRSDLSRMQSFLGLVARNPLAQFRPFSNRLICTLTDIHALGEVRWIPDDCVNDLAQLGWNGNRLLFLLSHLYYDPFTNKPPQGHRTVWNPYPVSRADAIKVRFSFME</sequence>
<protein>
    <submittedName>
        <fullName evidence="1">Uncharacterized protein</fullName>
    </submittedName>
</protein>